<keyword evidence="1" id="KW-0863">Zinc-finger</keyword>
<dbReference type="SMART" id="SM00355">
    <property type="entry name" value="ZnF_C2H2"/>
    <property type="match status" value="2"/>
</dbReference>
<evidence type="ECO:0000256" key="1">
    <source>
        <dbReference type="PROSITE-ProRule" id="PRU00042"/>
    </source>
</evidence>
<dbReference type="PANTHER" id="PTHR33074:SF79">
    <property type="entry name" value="EXPRESSED PROTEIN"/>
    <property type="match status" value="1"/>
</dbReference>
<reference evidence="4 5" key="1">
    <citation type="journal article" date="2019" name="Sci. Rep.">
        <title>A high-quality genome of Eragrostis curvula grass provides insights into Poaceae evolution and supports new strategies to enhance forage quality.</title>
        <authorList>
            <person name="Carballo J."/>
            <person name="Santos B.A.C.M."/>
            <person name="Zappacosta D."/>
            <person name="Garbus I."/>
            <person name="Selva J.P."/>
            <person name="Gallo C.A."/>
            <person name="Diaz A."/>
            <person name="Albertini E."/>
            <person name="Caccamo M."/>
            <person name="Echenique V."/>
        </authorList>
    </citation>
    <scope>NUCLEOTIDE SEQUENCE [LARGE SCALE GENOMIC DNA]</scope>
    <source>
        <strain evidence="5">cv. Victoria</strain>
        <tissue evidence="4">Leaf</tissue>
    </source>
</reference>
<sequence>MATATAENANSLLLLLSLSPMSRVIIKGKKRAPPDGAFQCRTCGRRFATFQALGGHRTSHKRPRVRADGLDLLLGARPGAKGGGAAKDVHRCNTCDTVFPTGQALGGHMRRHRAAIFHLPALETMTVGSSEELDGEDDDDHLRRSLIHDPAKPSSAKVLRATILRWIDDGLISMLGVSPPLTSMVSFLETTKVCKRETGKELLIQHATRDMRLSKAGARISPELSYVDAFACRQIIKLQSASWKNPGGGISSGGNAPAGLSRDPPASPPPPPLTAGPDWLVLDRFVHRTSRRHGVVEGTSEISDDCVGRPIRVSLRVADPLPLSRLYLHWTGRPAIIKMMEPNVVTAHRNSILFKVTVPFEDPETWHYASCFPLDYFVYSAASSSTPSLIRLPPCFEGGAVNPQVDEMFRPYRNQRQRTMMDQDMGLLCHDDDGEFTVADLGHRYWEDVELCVLHHHAPRSGSRDEHMDEWRVKKLPIPSGLNKKLRSFWSDTVVAVDERHLCWVDYYQGLLLIDVLTESPQLQYIPLPAEALQCRRPYIDALTPDPFRCVSVIHTGIIKLVCIMAAHKGSPSAFTIKTWTLNFSQGEWMDCGLTMDTHEFFGLYVKEEDHHVIWMIAVDMKKKLLQSSALYINEEEEEGCSSQWERRYIFRGDDFVPSRFSSYLRNSDGITW</sequence>
<dbReference type="Pfam" id="PF07762">
    <property type="entry name" value="DUF1618"/>
    <property type="match status" value="1"/>
</dbReference>
<feature type="domain" description="C2H2-type" evidence="3">
    <location>
        <begin position="90"/>
        <end position="112"/>
    </location>
</feature>
<feature type="domain" description="C2H2-type" evidence="3">
    <location>
        <begin position="38"/>
        <end position="65"/>
    </location>
</feature>
<keyword evidence="5" id="KW-1185">Reference proteome</keyword>
<feature type="non-terminal residue" evidence="4">
    <location>
        <position position="1"/>
    </location>
</feature>
<keyword evidence="1" id="KW-0862">Zinc</keyword>
<dbReference type="InterPro" id="IPR036236">
    <property type="entry name" value="Znf_C2H2_sf"/>
</dbReference>
<dbReference type="GO" id="GO:0008270">
    <property type="term" value="F:zinc ion binding"/>
    <property type="evidence" value="ECO:0007669"/>
    <property type="project" value="UniProtKB-KW"/>
</dbReference>
<protein>
    <recommendedName>
        <fullName evidence="3">C2H2-type domain-containing protein</fullName>
    </recommendedName>
</protein>
<evidence type="ECO:0000256" key="2">
    <source>
        <dbReference type="SAM" id="MobiDB-lite"/>
    </source>
</evidence>
<organism evidence="4 5">
    <name type="scientific">Eragrostis curvula</name>
    <name type="common">weeping love grass</name>
    <dbReference type="NCBI Taxonomy" id="38414"/>
    <lineage>
        <taxon>Eukaryota</taxon>
        <taxon>Viridiplantae</taxon>
        <taxon>Streptophyta</taxon>
        <taxon>Embryophyta</taxon>
        <taxon>Tracheophyta</taxon>
        <taxon>Spermatophyta</taxon>
        <taxon>Magnoliopsida</taxon>
        <taxon>Liliopsida</taxon>
        <taxon>Poales</taxon>
        <taxon>Poaceae</taxon>
        <taxon>PACMAD clade</taxon>
        <taxon>Chloridoideae</taxon>
        <taxon>Eragrostideae</taxon>
        <taxon>Eragrostidinae</taxon>
        <taxon>Eragrostis</taxon>
    </lineage>
</organism>
<dbReference type="Gene3D" id="3.30.160.60">
    <property type="entry name" value="Classic Zinc Finger"/>
    <property type="match status" value="1"/>
</dbReference>
<dbReference type="Gramene" id="TVU23241">
    <property type="protein sequence ID" value="TVU23241"/>
    <property type="gene ID" value="EJB05_25594"/>
</dbReference>
<proteinExistence type="predicted"/>
<dbReference type="OrthoDB" id="692586at2759"/>
<comment type="caution">
    <text evidence="4">The sequence shown here is derived from an EMBL/GenBank/DDBJ whole genome shotgun (WGS) entry which is preliminary data.</text>
</comment>
<dbReference type="Proteomes" id="UP000324897">
    <property type="component" value="Chromosome 2"/>
</dbReference>
<dbReference type="SUPFAM" id="SSF57667">
    <property type="entry name" value="beta-beta-alpha zinc fingers"/>
    <property type="match status" value="1"/>
</dbReference>
<gene>
    <name evidence="4" type="ORF">EJB05_25594</name>
</gene>
<dbReference type="PROSITE" id="PS50157">
    <property type="entry name" value="ZINC_FINGER_C2H2_2"/>
    <property type="match status" value="2"/>
</dbReference>
<dbReference type="InterPro" id="IPR013087">
    <property type="entry name" value="Znf_C2H2_type"/>
</dbReference>
<evidence type="ECO:0000259" key="3">
    <source>
        <dbReference type="PROSITE" id="PS50157"/>
    </source>
</evidence>
<dbReference type="EMBL" id="RWGY01000013">
    <property type="protein sequence ID" value="TVU23241.1"/>
    <property type="molecule type" value="Genomic_DNA"/>
</dbReference>
<dbReference type="PANTHER" id="PTHR33074">
    <property type="entry name" value="EXPRESSED PROTEIN-RELATED"/>
    <property type="match status" value="1"/>
</dbReference>
<evidence type="ECO:0000313" key="4">
    <source>
        <dbReference type="EMBL" id="TVU23241.1"/>
    </source>
</evidence>
<evidence type="ECO:0000313" key="5">
    <source>
        <dbReference type="Proteomes" id="UP000324897"/>
    </source>
</evidence>
<name>A0A5J9UIU5_9POAL</name>
<keyword evidence="1" id="KW-0479">Metal-binding</keyword>
<dbReference type="AlphaFoldDB" id="A0A5J9UIU5"/>
<dbReference type="PROSITE" id="PS00028">
    <property type="entry name" value="ZINC_FINGER_C2H2_1"/>
    <property type="match status" value="2"/>
</dbReference>
<dbReference type="InterPro" id="IPR011676">
    <property type="entry name" value="DUF1618"/>
</dbReference>
<accession>A0A5J9UIU5</accession>
<dbReference type="Pfam" id="PF13912">
    <property type="entry name" value="zf-C2H2_6"/>
    <property type="match status" value="2"/>
</dbReference>
<feature type="region of interest" description="Disordered" evidence="2">
    <location>
        <begin position="246"/>
        <end position="273"/>
    </location>
</feature>